<keyword evidence="1" id="KW-0812">Transmembrane</keyword>
<feature type="transmembrane region" description="Helical" evidence="1">
    <location>
        <begin position="323"/>
        <end position="343"/>
    </location>
</feature>
<feature type="transmembrane region" description="Helical" evidence="1">
    <location>
        <begin position="150"/>
        <end position="167"/>
    </location>
</feature>
<organism evidence="2 3">
    <name type="scientific">Tropicimonas aquimaris</name>
    <dbReference type="NCBI Taxonomy" id="914152"/>
    <lineage>
        <taxon>Bacteria</taxon>
        <taxon>Pseudomonadati</taxon>
        <taxon>Pseudomonadota</taxon>
        <taxon>Alphaproteobacteria</taxon>
        <taxon>Rhodobacterales</taxon>
        <taxon>Roseobacteraceae</taxon>
        <taxon>Tropicimonas</taxon>
    </lineage>
</organism>
<feature type="transmembrane region" description="Helical" evidence="1">
    <location>
        <begin position="84"/>
        <end position="101"/>
    </location>
</feature>
<dbReference type="EMBL" id="JBHTJT010000060">
    <property type="protein sequence ID" value="MFD0982576.1"/>
    <property type="molecule type" value="Genomic_DNA"/>
</dbReference>
<feature type="transmembrane region" description="Helical" evidence="1">
    <location>
        <begin position="372"/>
        <end position="390"/>
    </location>
</feature>
<evidence type="ECO:0008006" key="4">
    <source>
        <dbReference type="Google" id="ProtNLM"/>
    </source>
</evidence>
<keyword evidence="1" id="KW-1133">Transmembrane helix</keyword>
<reference evidence="3" key="1">
    <citation type="journal article" date="2019" name="Int. J. Syst. Evol. Microbiol.">
        <title>The Global Catalogue of Microorganisms (GCM) 10K type strain sequencing project: providing services to taxonomists for standard genome sequencing and annotation.</title>
        <authorList>
            <consortium name="The Broad Institute Genomics Platform"/>
            <consortium name="The Broad Institute Genome Sequencing Center for Infectious Disease"/>
            <person name="Wu L."/>
            <person name="Ma J."/>
        </authorList>
    </citation>
    <scope>NUCLEOTIDE SEQUENCE [LARGE SCALE GENOMIC DNA]</scope>
    <source>
        <strain evidence="3">CCUG 60524</strain>
    </source>
</reference>
<protein>
    <recommendedName>
        <fullName evidence="4">Oligosaccharide repeat unit polymerase</fullName>
    </recommendedName>
</protein>
<proteinExistence type="predicted"/>
<dbReference type="Proteomes" id="UP001597108">
    <property type="component" value="Unassembled WGS sequence"/>
</dbReference>
<feature type="transmembrane region" description="Helical" evidence="1">
    <location>
        <begin position="173"/>
        <end position="189"/>
    </location>
</feature>
<feature type="transmembrane region" description="Helical" evidence="1">
    <location>
        <begin position="47"/>
        <end position="64"/>
    </location>
</feature>
<evidence type="ECO:0000313" key="2">
    <source>
        <dbReference type="EMBL" id="MFD0982576.1"/>
    </source>
</evidence>
<gene>
    <name evidence="2" type="ORF">ACFQ2S_23340</name>
</gene>
<evidence type="ECO:0000256" key="1">
    <source>
        <dbReference type="SAM" id="Phobius"/>
    </source>
</evidence>
<comment type="caution">
    <text evidence="2">The sequence shown here is derived from an EMBL/GenBank/DDBJ whole genome shotgun (WGS) entry which is preliminary data.</text>
</comment>
<name>A0ABW3IX37_9RHOB</name>
<keyword evidence="3" id="KW-1185">Reference proteome</keyword>
<dbReference type="RefSeq" id="WP_386078734.1">
    <property type="nucleotide sequence ID" value="NZ_JBHTJT010000060.1"/>
</dbReference>
<accession>A0ABW3IX37</accession>
<feature type="transmembrane region" description="Helical" evidence="1">
    <location>
        <begin position="121"/>
        <end position="143"/>
    </location>
</feature>
<feature type="transmembrane region" description="Helical" evidence="1">
    <location>
        <begin position="196"/>
        <end position="215"/>
    </location>
</feature>
<evidence type="ECO:0000313" key="3">
    <source>
        <dbReference type="Proteomes" id="UP001597108"/>
    </source>
</evidence>
<keyword evidence="1" id="KW-0472">Membrane</keyword>
<sequence>MGDVDLSFNLLLSAFLLIVMIRWRSPLILFGAQFALGSLFRSDSDSIMVNVGWFLALLTISLAYRRNGIRLDCYQISYRPVPRIRWLIFIGFFFVLMLLWLQEAGITAFDSSKRTSTAGAFTNLFSGLLNLYFALALAVLMFYRRGQPKWLLWFSVAIFLVFALKAYLGSNRGVVALPVFLVLFCRFAQVRRFSHFVRFVATAIVFGGLGLRMILVTTAERAGVDLQTGLFLLRSQLAGYLGNGYSPLRDQAILEYVQSFGTFIPPITIFAPIYGFIPRVLWPGKPDVGVGRIVGEDVFNTGGGYNDRGAGIPISVPAEMEAIFGHGGFWIGLFFVVLLMVFLGRKCLRHPALILPIMLIAPSMMGSDFGRLGMLFIILSVSLLLCDKFLGVGVTSFQRSASQFGGAGWKRGKRSVRLRF</sequence>